<evidence type="ECO:0000256" key="1">
    <source>
        <dbReference type="SAM" id="Phobius"/>
    </source>
</evidence>
<feature type="transmembrane region" description="Helical" evidence="1">
    <location>
        <begin position="309"/>
        <end position="330"/>
    </location>
</feature>
<dbReference type="InParanoid" id="E3LLG4"/>
<dbReference type="eggNOG" id="ENOG502TG53">
    <property type="taxonomic scope" value="Eukaryota"/>
</dbReference>
<keyword evidence="1" id="KW-0812">Transmembrane</keyword>
<dbReference type="Pfam" id="PF10318">
    <property type="entry name" value="7TM_GPCR_Srh"/>
    <property type="match status" value="2"/>
</dbReference>
<evidence type="ECO:0000313" key="2">
    <source>
        <dbReference type="EMBL" id="EFP00079.1"/>
    </source>
</evidence>
<feature type="transmembrane region" description="Helical" evidence="1">
    <location>
        <begin position="278"/>
        <end position="297"/>
    </location>
</feature>
<feature type="transmembrane region" description="Helical" evidence="1">
    <location>
        <begin position="107"/>
        <end position="127"/>
    </location>
</feature>
<keyword evidence="1" id="KW-0472">Membrane</keyword>
<name>E3LLG4_CAERE</name>
<dbReference type="OMA" id="TVYGAPY"/>
<organism evidence="3">
    <name type="scientific">Caenorhabditis remanei</name>
    <name type="common">Caenorhabditis vulgaris</name>
    <dbReference type="NCBI Taxonomy" id="31234"/>
    <lineage>
        <taxon>Eukaryota</taxon>
        <taxon>Metazoa</taxon>
        <taxon>Ecdysozoa</taxon>
        <taxon>Nematoda</taxon>
        <taxon>Chromadorea</taxon>
        <taxon>Rhabditida</taxon>
        <taxon>Rhabditina</taxon>
        <taxon>Rhabditomorpha</taxon>
        <taxon>Rhabditoidea</taxon>
        <taxon>Rhabditidae</taxon>
        <taxon>Peloderinae</taxon>
        <taxon>Caenorhabditis</taxon>
    </lineage>
</organism>
<keyword evidence="1" id="KW-1133">Transmembrane helix</keyword>
<evidence type="ECO:0000313" key="3">
    <source>
        <dbReference type="Proteomes" id="UP000008281"/>
    </source>
</evidence>
<keyword evidence="3" id="KW-1185">Reference proteome</keyword>
<dbReference type="InterPro" id="IPR019422">
    <property type="entry name" value="7TM_GPCR_serpentine_rcpt_Srh"/>
</dbReference>
<proteinExistence type="predicted"/>
<dbReference type="Proteomes" id="UP000008281">
    <property type="component" value="Unassembled WGS sequence"/>
</dbReference>
<dbReference type="AlphaFoldDB" id="E3LLG4"/>
<dbReference type="HOGENOM" id="CLU_042960_0_2_1"/>
<dbReference type="PANTHER" id="PTHR22941:SF155">
    <property type="entry name" value="SERPENTINE RECEPTOR, CLASS H"/>
    <property type="match status" value="1"/>
</dbReference>
<sequence>MTVYWPDYVESTCRQNYSYLASEDFLLSVYHFTALFTIPLSIFTFYTIVRVTPKKMKNMKVPLIIAHFWSTNLDLCFTVYGAPYMFFPSAAGLPLGTLRALGFASKWVAYIGQVSIVIMSINFIMLLENRHSQVPLIEVRITNQKVRLVFFSINYILAFLYILPFYLDEDNQLEIRKFVLKVCIPCRIPCPTIEFYEKYTIVLLKGGEFLPFLSMIVGLIIVLSQTLFFSIHTVYYLNYVKNANVSESTKALQRKFLRYVTMQVFRKVKGLSVLKRKIQMTIPYTVLVGPIVYSLYADRNDYYNQTLNNFSMIFMAVHGFLSNSCTLFIIKPFREFVNSLIRGNNEYNASEMWATHANAPPVSARLGSLVD</sequence>
<dbReference type="PANTHER" id="PTHR22941">
    <property type="entry name" value="SERPENTINE RECEPTOR"/>
    <property type="match status" value="1"/>
</dbReference>
<feature type="transmembrane region" description="Helical" evidence="1">
    <location>
        <begin position="148"/>
        <end position="167"/>
    </location>
</feature>
<feature type="transmembrane region" description="Helical" evidence="1">
    <location>
        <begin position="61"/>
        <end position="87"/>
    </location>
</feature>
<dbReference type="OrthoDB" id="5836178at2759"/>
<feature type="transmembrane region" description="Helical" evidence="1">
    <location>
        <begin position="29"/>
        <end position="49"/>
    </location>
</feature>
<reference evidence="2" key="1">
    <citation type="submission" date="2007-07" db="EMBL/GenBank/DDBJ databases">
        <title>PCAP assembly of the Caenorhabditis remanei genome.</title>
        <authorList>
            <consortium name="The Caenorhabditis remanei Sequencing Consortium"/>
            <person name="Wilson R.K."/>
        </authorList>
    </citation>
    <scope>NUCLEOTIDE SEQUENCE [LARGE SCALE GENOMIC DNA]</scope>
    <source>
        <strain evidence="2">PB4641</strain>
    </source>
</reference>
<feature type="transmembrane region" description="Helical" evidence="1">
    <location>
        <begin position="212"/>
        <end position="237"/>
    </location>
</feature>
<protein>
    <submittedName>
        <fullName evidence="2">Uncharacterized protein</fullName>
    </submittedName>
</protein>
<accession>E3LLG4</accession>
<dbReference type="InterPro" id="IPR053220">
    <property type="entry name" value="Nematode_rcpt-like_serp_H"/>
</dbReference>
<gene>
    <name evidence="2" type="ORF">CRE_18539</name>
</gene>
<dbReference type="EMBL" id="DS268410">
    <property type="protein sequence ID" value="EFP00079.1"/>
    <property type="molecule type" value="Genomic_DNA"/>
</dbReference>